<dbReference type="NCBIfam" id="NF007831">
    <property type="entry name" value="PRK10542.1"/>
    <property type="match status" value="1"/>
</dbReference>
<evidence type="ECO:0000259" key="1">
    <source>
        <dbReference type="PROSITE" id="PS50404"/>
    </source>
</evidence>
<dbReference type="GO" id="GO:0004364">
    <property type="term" value="F:glutathione transferase activity"/>
    <property type="evidence" value="ECO:0007669"/>
    <property type="project" value="UniProtKB-EC"/>
</dbReference>
<dbReference type="Gene3D" id="1.20.1050.10">
    <property type="match status" value="1"/>
</dbReference>
<dbReference type="InterPro" id="IPR010987">
    <property type="entry name" value="Glutathione-S-Trfase_C-like"/>
</dbReference>
<dbReference type="SFLD" id="SFLDG00358">
    <property type="entry name" value="Main_(cytGST)"/>
    <property type="match status" value="1"/>
</dbReference>
<dbReference type="Proteomes" id="UP000381260">
    <property type="component" value="Chromosome"/>
</dbReference>
<dbReference type="Pfam" id="PF00043">
    <property type="entry name" value="GST_C"/>
    <property type="match status" value="1"/>
</dbReference>
<keyword evidence="3" id="KW-0808">Transferase</keyword>
<gene>
    <name evidence="3" type="primary">gstA</name>
    <name evidence="3" type="ORF">GHV41_25260</name>
</gene>
<evidence type="ECO:0000259" key="2">
    <source>
        <dbReference type="PROSITE" id="PS50405"/>
    </source>
</evidence>
<dbReference type="SFLD" id="SFLDS00019">
    <property type="entry name" value="Glutathione_Transferase_(cytos"/>
    <property type="match status" value="1"/>
</dbReference>
<dbReference type="Gene3D" id="3.40.30.10">
    <property type="entry name" value="Glutaredoxin"/>
    <property type="match status" value="1"/>
</dbReference>
<dbReference type="EC" id="2.5.1.18" evidence="3"/>
<dbReference type="Pfam" id="PF13409">
    <property type="entry name" value="GST_N_2"/>
    <property type="match status" value="1"/>
</dbReference>
<dbReference type="PANTHER" id="PTHR44051">
    <property type="entry name" value="GLUTATHIONE S-TRANSFERASE-RELATED"/>
    <property type="match status" value="1"/>
</dbReference>
<dbReference type="InterPro" id="IPR036282">
    <property type="entry name" value="Glutathione-S-Trfase_C_sf"/>
</dbReference>
<evidence type="ECO:0000313" key="3">
    <source>
        <dbReference type="EMBL" id="QGH63970.1"/>
    </source>
</evidence>
<dbReference type="PROSITE" id="PS50404">
    <property type="entry name" value="GST_NTER"/>
    <property type="match status" value="1"/>
</dbReference>
<dbReference type="CDD" id="cd03057">
    <property type="entry name" value="GST_N_Beta"/>
    <property type="match status" value="1"/>
</dbReference>
<protein>
    <submittedName>
        <fullName evidence="3">Glutathione transferase GstA</fullName>
        <ecNumber evidence="3">2.5.1.18</ecNumber>
    </submittedName>
</protein>
<dbReference type="PANTHER" id="PTHR44051:SF8">
    <property type="entry name" value="GLUTATHIONE S-TRANSFERASE GSTA"/>
    <property type="match status" value="1"/>
</dbReference>
<dbReference type="EMBL" id="CP045913">
    <property type="protein sequence ID" value="QGH63970.1"/>
    <property type="molecule type" value="Genomic_DNA"/>
</dbReference>
<dbReference type="RefSeq" id="WP_153860622.1">
    <property type="nucleotide sequence ID" value="NZ_CP045913.1"/>
</dbReference>
<accession>A0A5Q2VIW0</accession>
<dbReference type="CDD" id="cd03188">
    <property type="entry name" value="GST_C_Beta"/>
    <property type="match status" value="1"/>
</dbReference>
<feature type="domain" description="GST C-terminal" evidence="2">
    <location>
        <begin position="87"/>
        <end position="201"/>
    </location>
</feature>
<dbReference type="InterPro" id="IPR036249">
    <property type="entry name" value="Thioredoxin-like_sf"/>
</dbReference>
<organism evidence="3 4">
    <name type="scientific">Serratia proteamaculans</name>
    <dbReference type="NCBI Taxonomy" id="28151"/>
    <lineage>
        <taxon>Bacteria</taxon>
        <taxon>Pseudomonadati</taxon>
        <taxon>Pseudomonadota</taxon>
        <taxon>Gammaproteobacteria</taxon>
        <taxon>Enterobacterales</taxon>
        <taxon>Yersiniaceae</taxon>
        <taxon>Serratia</taxon>
    </lineage>
</organism>
<dbReference type="InterPro" id="IPR004045">
    <property type="entry name" value="Glutathione_S-Trfase_N"/>
</dbReference>
<evidence type="ECO:0000313" key="4">
    <source>
        <dbReference type="Proteomes" id="UP000381260"/>
    </source>
</evidence>
<dbReference type="SUPFAM" id="SSF52833">
    <property type="entry name" value="Thioredoxin-like"/>
    <property type="match status" value="1"/>
</dbReference>
<dbReference type="InterPro" id="IPR040079">
    <property type="entry name" value="Glutathione_S-Trfase"/>
</dbReference>
<reference evidence="3 4" key="1">
    <citation type="submission" date="2019-11" db="EMBL/GenBank/DDBJ databases">
        <title>The Phosphoenolpyruvate Phosphotransferase System Regulates Serratia proteamaculans 336X Biofilm Formation and Wheat Roots colonization.</title>
        <authorList>
            <person name="Liu F."/>
        </authorList>
    </citation>
    <scope>NUCLEOTIDE SEQUENCE [LARGE SCALE GENOMIC DNA]</scope>
    <source>
        <strain evidence="3 4">336X</strain>
    </source>
</reference>
<sequence length="201" mass="22350">MKLFYKAGACSLSPHIVLREAGLDFTAEKVDLALKKTESGADYLTINPKGQVPALLLDDGSLLTEGVAIVQYLADRVPDRGLIPAAGTLSRYHAIEWLNYIATELHKGFSPLFTPKTPEEYKTIARDKLDKQFDYLDSVLAKQHFLLGNKFSVADAYLFTILRWAIALQFDIKKRSQLSAYFDRVAARPAVDATLNAEGLK</sequence>
<dbReference type="SFLD" id="SFLDG01150">
    <property type="entry name" value="Main.1:_Beta-like"/>
    <property type="match status" value="1"/>
</dbReference>
<name>A0A5Q2VIW0_SERPR</name>
<dbReference type="InterPro" id="IPR004046">
    <property type="entry name" value="GST_C"/>
</dbReference>
<proteinExistence type="predicted"/>
<dbReference type="SUPFAM" id="SSF47616">
    <property type="entry name" value="GST C-terminal domain-like"/>
    <property type="match status" value="1"/>
</dbReference>
<dbReference type="PROSITE" id="PS50405">
    <property type="entry name" value="GST_CTER"/>
    <property type="match status" value="1"/>
</dbReference>
<feature type="domain" description="GST N-terminal" evidence="1">
    <location>
        <begin position="1"/>
        <end position="81"/>
    </location>
</feature>
<dbReference type="AlphaFoldDB" id="A0A5Q2VIW0"/>